<dbReference type="EnsemblFungi" id="MAPG_07285T0">
    <property type="protein sequence ID" value="MAPG_07285T0"/>
    <property type="gene ID" value="MAPG_07285"/>
</dbReference>
<sequence>MPAMSSSPSFHGFPDLAPELRIAIWDDAIASHLQDALENLPPHLRRRLDGKTHFWDDSGHQDLVECFPILAACHEARRRAIDYFRQRAGPRRRLLYFPPHLWRLERWRDGAVPIQMSLGHDSDGASSSQPPPTTLCLSQGRFASPRQLVGVAARHFGTEIERVVFHFDVGPGSGTALNSSTYWPNPKCAAGMDVDDLSAPYKIVDNHKHIISLNIARHGPPEAMEVMSVSRDREIRRSTKARSHRCYKLAMHLLILMDLVDAARRDLPRLKHFEVHCEDISPPLERDIPFDPDKHIEWTRIEAVVGGNGQLFGWFTEFRDHFY</sequence>
<feature type="domain" description="2EXR" evidence="1">
    <location>
        <begin position="10"/>
        <end position="99"/>
    </location>
</feature>
<gene>
    <name evidence="2" type="ORF">MAPG_07285</name>
</gene>
<dbReference type="Pfam" id="PF20150">
    <property type="entry name" value="2EXR"/>
    <property type="match status" value="1"/>
</dbReference>
<protein>
    <recommendedName>
        <fullName evidence="1">2EXR domain-containing protein</fullName>
    </recommendedName>
</protein>
<evidence type="ECO:0000313" key="3">
    <source>
        <dbReference type="EnsemblFungi" id="MAPG_07285T0"/>
    </source>
</evidence>
<evidence type="ECO:0000313" key="2">
    <source>
        <dbReference type="EMBL" id="KLU88298.1"/>
    </source>
</evidence>
<dbReference type="VEuPathDB" id="FungiDB:MAPG_07285"/>
<accession>A0A0C4E494</accession>
<dbReference type="eggNOG" id="ENOG502RMNM">
    <property type="taxonomic scope" value="Eukaryota"/>
</dbReference>
<organism evidence="3 4">
    <name type="scientific">Magnaporthiopsis poae (strain ATCC 64411 / 73-15)</name>
    <name type="common">Kentucky bluegrass fungus</name>
    <name type="synonym">Magnaporthe poae</name>
    <dbReference type="NCBI Taxonomy" id="644358"/>
    <lineage>
        <taxon>Eukaryota</taxon>
        <taxon>Fungi</taxon>
        <taxon>Dikarya</taxon>
        <taxon>Ascomycota</taxon>
        <taxon>Pezizomycotina</taxon>
        <taxon>Sordariomycetes</taxon>
        <taxon>Sordariomycetidae</taxon>
        <taxon>Magnaporthales</taxon>
        <taxon>Magnaporthaceae</taxon>
        <taxon>Magnaporthiopsis</taxon>
    </lineage>
</organism>
<dbReference type="Proteomes" id="UP000011715">
    <property type="component" value="Unassembled WGS sequence"/>
</dbReference>
<reference evidence="3" key="4">
    <citation type="journal article" date="2015" name="G3 (Bethesda)">
        <title>Genome sequences of three phytopathogenic species of the Magnaporthaceae family of fungi.</title>
        <authorList>
            <person name="Okagaki L.H."/>
            <person name="Nunes C.C."/>
            <person name="Sailsbery J."/>
            <person name="Clay B."/>
            <person name="Brown D."/>
            <person name="John T."/>
            <person name="Oh Y."/>
            <person name="Young N."/>
            <person name="Fitzgerald M."/>
            <person name="Haas B.J."/>
            <person name="Zeng Q."/>
            <person name="Young S."/>
            <person name="Adiconis X."/>
            <person name="Fan L."/>
            <person name="Levin J.Z."/>
            <person name="Mitchell T.K."/>
            <person name="Okubara P.A."/>
            <person name="Farman M.L."/>
            <person name="Kohn L.M."/>
            <person name="Birren B."/>
            <person name="Ma L.-J."/>
            <person name="Dean R.A."/>
        </authorList>
    </citation>
    <scope>NUCLEOTIDE SEQUENCE</scope>
    <source>
        <strain evidence="3">ATCC 64411 / 73-15</strain>
    </source>
</reference>
<reference evidence="2" key="2">
    <citation type="submission" date="2010-05" db="EMBL/GenBank/DDBJ databases">
        <title>The Genome Sequence of Magnaporthe poae strain ATCC 64411.</title>
        <authorList>
            <consortium name="The Broad Institute Genome Sequencing Platform"/>
            <consortium name="Broad Institute Genome Sequencing Center for Infectious Disease"/>
            <person name="Ma L.-J."/>
            <person name="Dead R."/>
            <person name="Young S."/>
            <person name="Zeng Q."/>
            <person name="Koehrsen M."/>
            <person name="Alvarado L."/>
            <person name="Berlin A."/>
            <person name="Chapman S.B."/>
            <person name="Chen Z."/>
            <person name="Freedman E."/>
            <person name="Gellesch M."/>
            <person name="Goldberg J."/>
            <person name="Griggs A."/>
            <person name="Gujja S."/>
            <person name="Heilman E.R."/>
            <person name="Heiman D."/>
            <person name="Hepburn T."/>
            <person name="Howarth C."/>
            <person name="Jen D."/>
            <person name="Larson L."/>
            <person name="Mehta T."/>
            <person name="Neiman D."/>
            <person name="Pearson M."/>
            <person name="Roberts A."/>
            <person name="Saif S."/>
            <person name="Shea T."/>
            <person name="Shenoy N."/>
            <person name="Sisk P."/>
            <person name="Stolte C."/>
            <person name="Sykes S."/>
            <person name="Walk T."/>
            <person name="White J."/>
            <person name="Yandava C."/>
            <person name="Haas B."/>
            <person name="Nusbaum C."/>
            <person name="Birren B."/>
        </authorList>
    </citation>
    <scope>NUCLEOTIDE SEQUENCE</scope>
    <source>
        <strain evidence="2">ATCC 64411</strain>
    </source>
</reference>
<evidence type="ECO:0000259" key="1">
    <source>
        <dbReference type="Pfam" id="PF20150"/>
    </source>
</evidence>
<dbReference type="InterPro" id="IPR045518">
    <property type="entry name" value="2EXR"/>
</dbReference>
<dbReference type="EMBL" id="GL876971">
    <property type="protein sequence ID" value="KLU88298.1"/>
    <property type="molecule type" value="Genomic_DNA"/>
</dbReference>
<dbReference type="AlphaFoldDB" id="A0A0C4E494"/>
<reference evidence="4" key="1">
    <citation type="submission" date="2010-05" db="EMBL/GenBank/DDBJ databases">
        <title>The genome sequence of Magnaporthe poae strain ATCC 64411.</title>
        <authorList>
            <person name="Ma L.-J."/>
            <person name="Dead R."/>
            <person name="Young S."/>
            <person name="Zeng Q."/>
            <person name="Koehrsen M."/>
            <person name="Alvarado L."/>
            <person name="Berlin A."/>
            <person name="Chapman S.B."/>
            <person name="Chen Z."/>
            <person name="Freedman E."/>
            <person name="Gellesch M."/>
            <person name="Goldberg J."/>
            <person name="Griggs A."/>
            <person name="Gujja S."/>
            <person name="Heilman E.R."/>
            <person name="Heiman D."/>
            <person name="Hepburn T."/>
            <person name="Howarth C."/>
            <person name="Jen D."/>
            <person name="Larson L."/>
            <person name="Mehta T."/>
            <person name="Neiman D."/>
            <person name="Pearson M."/>
            <person name="Roberts A."/>
            <person name="Saif S."/>
            <person name="Shea T."/>
            <person name="Shenoy N."/>
            <person name="Sisk P."/>
            <person name="Stolte C."/>
            <person name="Sykes S."/>
            <person name="Walk T."/>
            <person name="White J."/>
            <person name="Yandava C."/>
            <person name="Haas B."/>
            <person name="Nusbaum C."/>
            <person name="Birren B."/>
        </authorList>
    </citation>
    <scope>NUCLEOTIDE SEQUENCE [LARGE SCALE GENOMIC DNA]</scope>
    <source>
        <strain evidence="4">ATCC 64411 / 73-15</strain>
    </source>
</reference>
<reference evidence="3" key="5">
    <citation type="submission" date="2015-06" db="UniProtKB">
        <authorList>
            <consortium name="EnsemblFungi"/>
        </authorList>
    </citation>
    <scope>IDENTIFICATION</scope>
    <source>
        <strain evidence="3">ATCC 64411</strain>
    </source>
</reference>
<keyword evidence="4" id="KW-1185">Reference proteome</keyword>
<name>A0A0C4E494_MAGP6</name>
<proteinExistence type="predicted"/>
<dbReference type="OrthoDB" id="3501032at2759"/>
<reference evidence="2" key="3">
    <citation type="submission" date="2011-03" db="EMBL/GenBank/DDBJ databases">
        <title>Annotation of Magnaporthe poae ATCC 64411.</title>
        <authorList>
            <person name="Ma L.-J."/>
            <person name="Dead R."/>
            <person name="Young S.K."/>
            <person name="Zeng Q."/>
            <person name="Gargeya S."/>
            <person name="Fitzgerald M."/>
            <person name="Haas B."/>
            <person name="Abouelleil A."/>
            <person name="Alvarado L."/>
            <person name="Arachchi H.M."/>
            <person name="Berlin A."/>
            <person name="Brown A."/>
            <person name="Chapman S.B."/>
            <person name="Chen Z."/>
            <person name="Dunbar C."/>
            <person name="Freedman E."/>
            <person name="Gearin G."/>
            <person name="Gellesch M."/>
            <person name="Goldberg J."/>
            <person name="Griggs A."/>
            <person name="Gujja S."/>
            <person name="Heiman D."/>
            <person name="Howarth C."/>
            <person name="Larson L."/>
            <person name="Lui A."/>
            <person name="MacDonald P.J.P."/>
            <person name="Mehta T."/>
            <person name="Montmayeur A."/>
            <person name="Murphy C."/>
            <person name="Neiman D."/>
            <person name="Pearson M."/>
            <person name="Priest M."/>
            <person name="Roberts A."/>
            <person name="Saif S."/>
            <person name="Shea T."/>
            <person name="Shenoy N."/>
            <person name="Sisk P."/>
            <person name="Stolte C."/>
            <person name="Sykes S."/>
            <person name="Yandava C."/>
            <person name="Wortman J."/>
            <person name="Nusbaum C."/>
            <person name="Birren B."/>
        </authorList>
    </citation>
    <scope>NUCLEOTIDE SEQUENCE</scope>
    <source>
        <strain evidence="2">ATCC 64411</strain>
    </source>
</reference>
<dbReference type="EMBL" id="ADBL01001762">
    <property type="status" value="NOT_ANNOTATED_CDS"/>
    <property type="molecule type" value="Genomic_DNA"/>
</dbReference>
<evidence type="ECO:0000313" key="4">
    <source>
        <dbReference type="Proteomes" id="UP000011715"/>
    </source>
</evidence>